<evidence type="ECO:0000313" key="2">
    <source>
        <dbReference type="Proteomes" id="UP000044071"/>
    </source>
</evidence>
<keyword evidence="2" id="KW-1185">Reference proteome</keyword>
<dbReference type="OrthoDB" id="277390at2"/>
<dbReference type="Pfam" id="PF07209">
    <property type="entry name" value="DUF1415"/>
    <property type="match status" value="1"/>
</dbReference>
<evidence type="ECO:0008006" key="3">
    <source>
        <dbReference type="Google" id="ProtNLM"/>
    </source>
</evidence>
<dbReference type="Proteomes" id="UP000044071">
    <property type="component" value="Unassembled WGS sequence"/>
</dbReference>
<dbReference type="eggNOG" id="COG3310">
    <property type="taxonomic scope" value="Bacteria"/>
</dbReference>
<gene>
    <name evidence="1" type="ORF">BN59_03332</name>
</gene>
<dbReference type="AlphaFoldDB" id="A0A078L1B0"/>
<name>A0A078L1B0_9GAMM</name>
<proteinExistence type="predicted"/>
<sequence>MQQSEEAIIQHTRNWIHSFIIQLNICPFARREFERGSLRIQISPTKKVEQALQDLMKEVELLDNQPTVETTLMIFPFLAKDFFHYLDFVDLAEALLFEQNYEGIYQLATFHPDYCFADVEFDDVSNYTNRSPYPMLHILREESIEKAIAYFGDTSKIPENNIKTMHELGLAKIQNILLGCLPDEP</sequence>
<organism evidence="1 2">
    <name type="scientific">Legionella massiliensis</name>
    <dbReference type="NCBI Taxonomy" id="1034943"/>
    <lineage>
        <taxon>Bacteria</taxon>
        <taxon>Pseudomonadati</taxon>
        <taxon>Pseudomonadota</taxon>
        <taxon>Gammaproteobacteria</taxon>
        <taxon>Legionellales</taxon>
        <taxon>Legionellaceae</taxon>
        <taxon>Legionella</taxon>
    </lineage>
</organism>
<dbReference type="EMBL" id="CCSB01000004">
    <property type="protein sequence ID" value="CDZ79017.1"/>
    <property type="molecule type" value="Genomic_DNA"/>
</dbReference>
<evidence type="ECO:0000313" key="1">
    <source>
        <dbReference type="EMBL" id="CDZ79017.1"/>
    </source>
</evidence>
<reference evidence="1 2" key="1">
    <citation type="submission" date="2014-06" db="EMBL/GenBank/DDBJ databases">
        <authorList>
            <person name="Urmite Genomes Urmite Genomes"/>
        </authorList>
    </citation>
    <scope>NUCLEOTIDE SEQUENCE [LARGE SCALE GENOMIC DNA]</scope>
</reference>
<dbReference type="InterPro" id="IPR009858">
    <property type="entry name" value="DUF1415"/>
</dbReference>
<protein>
    <recommendedName>
        <fullName evidence="3">DUF1415 domain-containing protein</fullName>
    </recommendedName>
</protein>
<dbReference type="RefSeq" id="WP_044012176.1">
    <property type="nucleotide sequence ID" value="NZ_CCVW01000004.1"/>
</dbReference>
<accession>A0A078L1B0</accession>